<evidence type="ECO:0000259" key="10">
    <source>
        <dbReference type="Pfam" id="PF00759"/>
    </source>
</evidence>
<feature type="active site" evidence="7">
    <location>
        <position position="746"/>
    </location>
</feature>
<dbReference type="Proteomes" id="UP000287866">
    <property type="component" value="Unassembled WGS sequence"/>
</dbReference>
<dbReference type="Gene3D" id="2.60.40.10">
    <property type="entry name" value="Immunoglobulins"/>
    <property type="match status" value="1"/>
</dbReference>
<dbReference type="CDD" id="cd02850">
    <property type="entry name" value="E_set_Cellulase_N"/>
    <property type="match status" value="1"/>
</dbReference>
<dbReference type="GO" id="GO:0030245">
    <property type="term" value="P:cellulose catabolic process"/>
    <property type="evidence" value="ECO:0007669"/>
    <property type="project" value="UniProtKB-KW"/>
</dbReference>
<keyword evidence="2 6" id="KW-0378">Hydrolase</keyword>
<evidence type="ECO:0000313" key="14">
    <source>
        <dbReference type="Proteomes" id="UP000287866"/>
    </source>
</evidence>
<feature type="domain" description="Glycoside hydrolase family 9" evidence="10">
    <location>
        <begin position="285"/>
        <end position="767"/>
    </location>
</feature>
<feature type="domain" description="Cellulase Ig-like" evidence="12">
    <location>
        <begin position="194"/>
        <end position="275"/>
    </location>
</feature>
<dbReference type="PROSITE" id="PS00698">
    <property type="entry name" value="GH9_3"/>
    <property type="match status" value="1"/>
</dbReference>
<reference evidence="13" key="1">
    <citation type="submission" date="2020-03" db="EMBL/GenBank/DDBJ databases">
        <title>Phycicoccus flavus sp. nov., a novel endophytic actinobacterium isolated from branch of Kandelia candel.</title>
        <authorList>
            <person name="Tuo L."/>
        </authorList>
    </citation>
    <scope>NUCLEOTIDE SEQUENCE</scope>
    <source>
        <strain evidence="13">CMS6Z-2</strain>
    </source>
</reference>
<dbReference type="RefSeq" id="WP_165566630.1">
    <property type="nucleotide sequence ID" value="NZ_SAYU02000038.1"/>
</dbReference>
<feature type="domain" description="CBM-cenC" evidence="11">
    <location>
        <begin position="44"/>
        <end position="161"/>
    </location>
</feature>
<dbReference type="EC" id="3.2.1.4" evidence="8"/>
<dbReference type="InterPro" id="IPR006311">
    <property type="entry name" value="TAT_signal"/>
</dbReference>
<feature type="active site" evidence="7">
    <location>
        <position position="755"/>
    </location>
</feature>
<dbReference type="PANTHER" id="PTHR22298">
    <property type="entry name" value="ENDO-1,4-BETA-GLUCANASE"/>
    <property type="match status" value="1"/>
</dbReference>
<evidence type="ECO:0000256" key="2">
    <source>
        <dbReference type="ARBA" id="ARBA00022801"/>
    </source>
</evidence>
<keyword evidence="5 6" id="KW-0624">Polysaccharide degradation</keyword>
<keyword evidence="4 6" id="KW-0326">Glycosidase</keyword>
<dbReference type="InterPro" id="IPR033126">
    <property type="entry name" value="Glyco_hydro_9_Asp/Glu_AS"/>
</dbReference>
<dbReference type="SUPFAM" id="SSF49785">
    <property type="entry name" value="Galactose-binding domain-like"/>
    <property type="match status" value="1"/>
</dbReference>
<protein>
    <recommendedName>
        <fullName evidence="8">Endoglucanase</fullName>
        <ecNumber evidence="8">3.2.1.4</ecNumber>
    </recommendedName>
</protein>
<dbReference type="InterPro" id="IPR004197">
    <property type="entry name" value="Cellulase_Ig-like"/>
</dbReference>
<feature type="chain" id="PRO_5035965748" description="Endoglucanase" evidence="8">
    <location>
        <begin position="40"/>
        <end position="782"/>
    </location>
</feature>
<proteinExistence type="inferred from homology"/>
<dbReference type="InterPro" id="IPR013783">
    <property type="entry name" value="Ig-like_fold"/>
</dbReference>
<evidence type="ECO:0000256" key="5">
    <source>
        <dbReference type="ARBA" id="ARBA00023326"/>
    </source>
</evidence>
<evidence type="ECO:0000256" key="4">
    <source>
        <dbReference type="ARBA" id="ARBA00023295"/>
    </source>
</evidence>
<dbReference type="EMBL" id="SAYU02000038">
    <property type="protein sequence ID" value="NHA68803.1"/>
    <property type="molecule type" value="Genomic_DNA"/>
</dbReference>
<comment type="caution">
    <text evidence="13">The sequence shown here is derived from an EMBL/GenBank/DDBJ whole genome shotgun (WGS) entry which is preliminary data.</text>
</comment>
<keyword evidence="8" id="KW-0136">Cellulose degradation</keyword>
<dbReference type="PROSITE" id="PS00592">
    <property type="entry name" value="GH9_2"/>
    <property type="match status" value="1"/>
</dbReference>
<keyword evidence="8" id="KW-0732">Signal</keyword>
<keyword evidence="3 6" id="KW-0119">Carbohydrate metabolism</keyword>
<dbReference type="PROSITE" id="PS51318">
    <property type="entry name" value="TAT"/>
    <property type="match status" value="1"/>
</dbReference>
<accession>A0A8T6R5D7</accession>
<dbReference type="Pfam" id="PF00759">
    <property type="entry name" value="Glyco_hydro_9"/>
    <property type="match status" value="1"/>
</dbReference>
<dbReference type="SUPFAM" id="SSF48208">
    <property type="entry name" value="Six-hairpin glycosidases"/>
    <property type="match status" value="1"/>
</dbReference>
<dbReference type="InterPro" id="IPR014756">
    <property type="entry name" value="Ig_E-set"/>
</dbReference>
<dbReference type="Gene3D" id="1.50.10.10">
    <property type="match status" value="1"/>
</dbReference>
<dbReference type="GO" id="GO:0008810">
    <property type="term" value="F:cellulase activity"/>
    <property type="evidence" value="ECO:0007669"/>
    <property type="project" value="UniProtKB-EC"/>
</dbReference>
<dbReference type="InterPro" id="IPR008928">
    <property type="entry name" value="6-hairpin_glycosidase_sf"/>
</dbReference>
<dbReference type="InterPro" id="IPR012341">
    <property type="entry name" value="6hp_glycosidase-like_sf"/>
</dbReference>
<keyword evidence="14" id="KW-1185">Reference proteome</keyword>
<dbReference type="Pfam" id="PF02927">
    <property type="entry name" value="CelD_N"/>
    <property type="match status" value="1"/>
</dbReference>
<dbReference type="InterPro" id="IPR008979">
    <property type="entry name" value="Galactose-bd-like_sf"/>
</dbReference>
<evidence type="ECO:0000256" key="7">
    <source>
        <dbReference type="PROSITE-ProRule" id="PRU10060"/>
    </source>
</evidence>
<name>A0A8T6R5D7_9MICO</name>
<evidence type="ECO:0000256" key="8">
    <source>
        <dbReference type="RuleBase" id="RU361166"/>
    </source>
</evidence>
<evidence type="ECO:0000259" key="11">
    <source>
        <dbReference type="Pfam" id="PF02018"/>
    </source>
</evidence>
<evidence type="ECO:0000256" key="9">
    <source>
        <dbReference type="SAM" id="MobiDB-lite"/>
    </source>
</evidence>
<dbReference type="AlphaFoldDB" id="A0A8T6R5D7"/>
<evidence type="ECO:0000256" key="3">
    <source>
        <dbReference type="ARBA" id="ARBA00023277"/>
    </source>
</evidence>
<feature type="active site" evidence="6">
    <location>
        <position position="695"/>
    </location>
</feature>
<comment type="catalytic activity">
    <reaction evidence="8">
        <text>Endohydrolysis of (1-&gt;4)-beta-D-glucosidic linkages in cellulose, lichenin and cereal beta-D-glucans.</text>
        <dbReference type="EC" id="3.2.1.4"/>
    </reaction>
</comment>
<feature type="region of interest" description="Disordered" evidence="9">
    <location>
        <begin position="702"/>
        <end position="726"/>
    </location>
</feature>
<evidence type="ECO:0000259" key="12">
    <source>
        <dbReference type="Pfam" id="PF02927"/>
    </source>
</evidence>
<comment type="similarity">
    <text evidence="1 6 8">Belongs to the glycosyl hydrolase 9 (cellulase E) family.</text>
</comment>
<dbReference type="SUPFAM" id="SSF81296">
    <property type="entry name" value="E set domains"/>
    <property type="match status" value="1"/>
</dbReference>
<evidence type="ECO:0000256" key="6">
    <source>
        <dbReference type="PROSITE-ProRule" id="PRU10059"/>
    </source>
</evidence>
<evidence type="ECO:0000313" key="13">
    <source>
        <dbReference type="EMBL" id="NHA68803.1"/>
    </source>
</evidence>
<dbReference type="Gene3D" id="2.60.120.260">
    <property type="entry name" value="Galactose-binding domain-like"/>
    <property type="match status" value="1"/>
</dbReference>
<organism evidence="13 14">
    <name type="scientific">Phycicoccus flavus</name>
    <dbReference type="NCBI Taxonomy" id="2502783"/>
    <lineage>
        <taxon>Bacteria</taxon>
        <taxon>Bacillati</taxon>
        <taxon>Actinomycetota</taxon>
        <taxon>Actinomycetes</taxon>
        <taxon>Micrococcales</taxon>
        <taxon>Intrasporangiaceae</taxon>
        <taxon>Phycicoccus</taxon>
    </lineage>
</organism>
<sequence>MAQRRVPTAAPVRRPLVLAAAGLAAAALTVALPATPAGAAGPEQVVNGTFDDGLTGWNAYPTAAVVDGRGCVDVPAGTGAYGAAIEQKIPMVEGETYAFSATILSEPATAANIRIVIQGGPDINYAEFLTARKVPLTPEPRAVTATFTADRDYAQANLTFQQDITNDAAYRFCVDDVSVTGGAEPEVYRPDIHSAVRVNQVGYLPDGTKEATIVTDATEPQRWLLRNADGTVVRRGTTRPEGVEDSAGVAVHVADFSAYRTPGRGYTLSVGDQTSFPFDIASDLYAGLRTDSKTFYYTNRSGIAIDDALAPGYGRRAGHVGVAPNRGDTAVPCLPLGDDKQRLYATPWTCSGTHDVTGGWYDAGDMGKYVVNGGISVAQLMQEFERTRTGAADPAAYADGTLSIPEAGNGVPDLLDEVRWELDWMLRMQVPAGEQYAGMAYHKVADADWTGLPLLPADDPQPRVLHRPSTAATLNLAAAAAQGARLFRPYDAAFADRLLAAARSSYAAAERTPDLLEPAADPALDPNPGSGPYEDDDVSDEFYWAAAELYLTTGDARYRTAVLASPHHTSRDLADGFWWQDVAGMGRLDLATVDSRLPGRKAVQRSVLRAADSLLRTERDEPFGQPYDPADGDWVWGSNSAVLNNLQVVGTAYDLSGKRRYADGVASGMDYLLGRNALDRSYVTGYGDVSSHQQHSRWYAHSLDPRLPSPPDGTVAGGPNSTATSTGDPVAAANLAGCVDQFCYIDEIGSWSTNEITVNWNAPLSWVSGFLAGYEGTGPGRS</sequence>
<dbReference type="InterPro" id="IPR001701">
    <property type="entry name" value="Glyco_hydro_9"/>
</dbReference>
<feature type="signal peptide" evidence="8">
    <location>
        <begin position="1"/>
        <end position="39"/>
    </location>
</feature>
<dbReference type="Pfam" id="PF02018">
    <property type="entry name" value="CBM_4_9"/>
    <property type="match status" value="1"/>
</dbReference>
<dbReference type="InterPro" id="IPR003305">
    <property type="entry name" value="CenC_carb-bd"/>
</dbReference>
<dbReference type="InterPro" id="IPR018221">
    <property type="entry name" value="Glyco_hydro_9_His_AS"/>
</dbReference>
<evidence type="ECO:0000256" key="1">
    <source>
        <dbReference type="ARBA" id="ARBA00007072"/>
    </source>
</evidence>
<gene>
    <name evidence="13" type="ORF">EPD83_012195</name>
</gene>